<feature type="domain" description="Acyl-CoA dehydrogenase/oxidase C-terminal" evidence="6">
    <location>
        <begin position="227"/>
        <end position="375"/>
    </location>
</feature>
<keyword evidence="3" id="KW-0285">Flavoprotein</keyword>
<keyword evidence="10" id="KW-1185">Reference proteome</keyword>
<feature type="compositionally biased region" description="Basic and acidic residues" evidence="5">
    <location>
        <begin position="409"/>
        <end position="426"/>
    </location>
</feature>
<feature type="domain" description="Acyl-CoA oxidase/dehydrogenase middle" evidence="7">
    <location>
        <begin position="123"/>
        <end position="215"/>
    </location>
</feature>
<organism evidence="9 10">
    <name type="scientific">Streptomyces diastaticus subsp. diastaticus</name>
    <dbReference type="NCBI Taxonomy" id="68040"/>
    <lineage>
        <taxon>Bacteria</taxon>
        <taxon>Bacillati</taxon>
        <taxon>Actinomycetota</taxon>
        <taxon>Actinomycetes</taxon>
        <taxon>Kitasatosporales</taxon>
        <taxon>Streptomycetaceae</taxon>
        <taxon>Streptomyces</taxon>
        <taxon>Streptomyces diastaticus group</taxon>
    </lineage>
</organism>
<protein>
    <recommendedName>
        <fullName evidence="11">Acyl-CoA dehydrogenase</fullName>
    </recommendedName>
</protein>
<dbReference type="InterPro" id="IPR013786">
    <property type="entry name" value="AcylCoA_DH/ox_N"/>
</dbReference>
<dbReference type="Pfam" id="PF00441">
    <property type="entry name" value="Acyl-CoA_dh_1"/>
    <property type="match status" value="1"/>
</dbReference>
<dbReference type="SUPFAM" id="SSF47203">
    <property type="entry name" value="Acyl-CoA dehydrogenase C-terminal domain-like"/>
    <property type="match status" value="1"/>
</dbReference>
<dbReference type="SUPFAM" id="SSF46785">
    <property type="entry name" value="Winged helix' DNA-binding domain"/>
    <property type="match status" value="1"/>
</dbReference>
<dbReference type="SUPFAM" id="SSF56645">
    <property type="entry name" value="Acyl-CoA dehydrogenase NM domain-like"/>
    <property type="match status" value="1"/>
</dbReference>
<dbReference type="InterPro" id="IPR036388">
    <property type="entry name" value="WH-like_DNA-bd_sf"/>
</dbReference>
<dbReference type="Gene3D" id="2.40.110.10">
    <property type="entry name" value="Butyryl-CoA Dehydrogenase, subunit A, domain 2"/>
    <property type="match status" value="1"/>
</dbReference>
<dbReference type="Gene3D" id="1.20.140.10">
    <property type="entry name" value="Butyryl-CoA Dehydrogenase, subunit A, domain 3"/>
    <property type="match status" value="1"/>
</dbReference>
<dbReference type="PANTHER" id="PTHR43884:SF12">
    <property type="entry name" value="ISOVALERYL-COA DEHYDROGENASE, MITOCHONDRIAL-RELATED"/>
    <property type="match status" value="1"/>
</dbReference>
<sequence>MIETVLTDHHHALRDAVRTWAQAHVAPRVAALETSQEIETDLVRDAARRGWIGVTIPASYGGMGAGQVAKLLIIEEIARVSGAVAAAVQASQLGTAKLLHFGSQEQKTRWLPRIAAGDCLPTIAVTEPGSGGHVLGMQATAVRDGDEYVLNGRKVFVGNSHIGDVHGVVARTGRGSDGLLALLVDAGTPGLRLGDLRTSIGLRGFSFGELIFEDCRVPVSHRVGEVGDGLAVAYSSSVLYGRLQLTGVALGVHRAVLDATCRYVTAQQRYGKPLSALPTVQLALGRMQARLLTSETLAYQAAHLLDHGRPGDAAAMTAKAVGTESAIDSAREAIDMLGAEGLHTDAGIERHLRDSLSLTAPAGTTDIQHLRLAQTALGTAHPDWSHRLAHRLTASVSDPWKPWRTPNDLSKEEEPPGLRAPTEAERGSAAVQTVTDHIKARISDRTYPPGIIVSRGLVAEDLSKPGDRVTRDQVAHAFADLAAEGIVTLTTGRAQIQASDTVPCRATEIADYIVKLCDGGALLPGEPIPPRQELRHMLASDGYDTRGAIQTLIDAGTLTAVPGRRPEVARPPRTALLSWGAITEALRHHGAGTVGHEEARHAAAHAFRWWRQRVYPSPDTVHGTRGILVSAASHLIPLVAAGNPQKHPAALAGRRTAVAALTDWPEDLTSQLWRLALLGRAVNSLRDLMPASAAENQPRPLP</sequence>
<dbReference type="CDD" id="cd00567">
    <property type="entry name" value="ACAD"/>
    <property type="match status" value="1"/>
</dbReference>
<keyword evidence="4" id="KW-0274">FAD</keyword>
<name>A0ABQ1CR59_STRDI</name>
<dbReference type="InterPro" id="IPR037069">
    <property type="entry name" value="AcylCoA_DH/ox_N_sf"/>
</dbReference>
<evidence type="ECO:0000259" key="6">
    <source>
        <dbReference type="Pfam" id="PF00441"/>
    </source>
</evidence>
<comment type="cofactor">
    <cofactor evidence="1">
        <name>FAD</name>
        <dbReference type="ChEBI" id="CHEBI:57692"/>
    </cofactor>
</comment>
<evidence type="ECO:0000259" key="8">
    <source>
        <dbReference type="Pfam" id="PF02771"/>
    </source>
</evidence>
<dbReference type="Proteomes" id="UP000472710">
    <property type="component" value="Unassembled WGS sequence"/>
</dbReference>
<dbReference type="InterPro" id="IPR036250">
    <property type="entry name" value="AcylCo_DH-like_C"/>
</dbReference>
<gene>
    <name evidence="9" type="ORF">Sdia_36220</name>
</gene>
<comment type="similarity">
    <text evidence="2">Belongs to the acyl-CoA dehydrogenase family.</text>
</comment>
<evidence type="ECO:0000259" key="7">
    <source>
        <dbReference type="Pfam" id="PF02770"/>
    </source>
</evidence>
<evidence type="ECO:0000256" key="1">
    <source>
        <dbReference type="ARBA" id="ARBA00001974"/>
    </source>
</evidence>
<dbReference type="InterPro" id="IPR009100">
    <property type="entry name" value="AcylCoA_DH/oxidase_NM_dom_sf"/>
</dbReference>
<evidence type="ECO:0008006" key="11">
    <source>
        <dbReference type="Google" id="ProtNLM"/>
    </source>
</evidence>
<proteinExistence type="inferred from homology"/>
<dbReference type="Pfam" id="PF02770">
    <property type="entry name" value="Acyl-CoA_dh_M"/>
    <property type="match status" value="1"/>
</dbReference>
<evidence type="ECO:0000256" key="5">
    <source>
        <dbReference type="SAM" id="MobiDB-lite"/>
    </source>
</evidence>
<evidence type="ECO:0000313" key="9">
    <source>
        <dbReference type="EMBL" id="GFH72854.1"/>
    </source>
</evidence>
<dbReference type="Gene3D" id="1.10.540.10">
    <property type="entry name" value="Acyl-CoA dehydrogenase/oxidase, N-terminal domain"/>
    <property type="match status" value="1"/>
</dbReference>
<dbReference type="Pfam" id="PF02771">
    <property type="entry name" value="Acyl-CoA_dh_N"/>
    <property type="match status" value="1"/>
</dbReference>
<dbReference type="InterPro" id="IPR046373">
    <property type="entry name" value="Acyl-CoA_Oxase/DH_mid-dom_sf"/>
</dbReference>
<comment type="caution">
    <text evidence="9">The sequence shown here is derived from an EMBL/GenBank/DDBJ whole genome shotgun (WGS) entry which is preliminary data.</text>
</comment>
<evidence type="ECO:0000256" key="2">
    <source>
        <dbReference type="ARBA" id="ARBA00009347"/>
    </source>
</evidence>
<dbReference type="PANTHER" id="PTHR43884">
    <property type="entry name" value="ACYL-COA DEHYDROGENASE"/>
    <property type="match status" value="1"/>
</dbReference>
<evidence type="ECO:0000313" key="10">
    <source>
        <dbReference type="Proteomes" id="UP000472710"/>
    </source>
</evidence>
<accession>A0ABQ1CR59</accession>
<dbReference type="InterPro" id="IPR006091">
    <property type="entry name" value="Acyl-CoA_Oxase/DH_mid-dom"/>
</dbReference>
<reference evidence="9 10" key="1">
    <citation type="submission" date="2020-02" db="EMBL/GenBank/DDBJ databases">
        <title>Whole genome shotgun sequence of Streptomyces diastaticus subsp. diastaticus NBRC 13412.</title>
        <authorList>
            <person name="Ichikawa N."/>
            <person name="Komaki H."/>
            <person name="Tamura T."/>
        </authorList>
    </citation>
    <scope>NUCLEOTIDE SEQUENCE [LARGE SCALE GENOMIC DNA]</scope>
    <source>
        <strain evidence="9 10">NBRC 13412</strain>
    </source>
</reference>
<dbReference type="Gene3D" id="1.10.10.10">
    <property type="entry name" value="Winged helix-like DNA-binding domain superfamily/Winged helix DNA-binding domain"/>
    <property type="match status" value="1"/>
</dbReference>
<feature type="domain" description="Acyl-CoA dehydrogenase/oxidase N-terminal" evidence="8">
    <location>
        <begin position="7"/>
        <end position="118"/>
    </location>
</feature>
<feature type="region of interest" description="Disordered" evidence="5">
    <location>
        <begin position="397"/>
        <end position="428"/>
    </location>
</feature>
<dbReference type="InterPro" id="IPR009075">
    <property type="entry name" value="AcylCo_DH/oxidase_C"/>
</dbReference>
<evidence type="ECO:0000256" key="4">
    <source>
        <dbReference type="ARBA" id="ARBA00022827"/>
    </source>
</evidence>
<dbReference type="EMBL" id="BLLN01000003">
    <property type="protein sequence ID" value="GFH72854.1"/>
    <property type="molecule type" value="Genomic_DNA"/>
</dbReference>
<dbReference type="InterPro" id="IPR036390">
    <property type="entry name" value="WH_DNA-bd_sf"/>
</dbReference>
<evidence type="ECO:0000256" key="3">
    <source>
        <dbReference type="ARBA" id="ARBA00022630"/>
    </source>
</evidence>